<keyword evidence="6" id="KW-1185">Reference proteome</keyword>
<dbReference type="InterPro" id="IPR050088">
    <property type="entry name" value="IspD/TarI_cytidylyltransf_bact"/>
</dbReference>
<evidence type="ECO:0000259" key="4">
    <source>
        <dbReference type="PROSITE" id="PS51704"/>
    </source>
</evidence>
<keyword evidence="3" id="KW-0414">Isoprene biosynthesis</keyword>
<dbReference type="PANTHER" id="PTHR32125">
    <property type="entry name" value="2-C-METHYL-D-ERYTHRITOL 4-PHOSPHATE CYTIDYLYLTRANSFERASE, CHLOROPLASTIC"/>
    <property type="match status" value="1"/>
</dbReference>
<organism evidence="5 6">
    <name type="scientific">Actinomadura fulvescens</name>
    <dbReference type="NCBI Taxonomy" id="46160"/>
    <lineage>
        <taxon>Bacteria</taxon>
        <taxon>Bacillati</taxon>
        <taxon>Actinomycetota</taxon>
        <taxon>Actinomycetes</taxon>
        <taxon>Streptosporangiales</taxon>
        <taxon>Thermomonosporaceae</taxon>
        <taxon>Actinomadura</taxon>
    </lineage>
</organism>
<dbReference type="InterPro" id="IPR017946">
    <property type="entry name" value="PLC-like_Pdiesterase_TIM-brl"/>
</dbReference>
<reference evidence="6" key="1">
    <citation type="journal article" date="2019" name="Int. J. Syst. Evol. Microbiol.">
        <title>The Global Catalogue of Microorganisms (GCM) 10K type strain sequencing project: providing services to taxonomists for standard genome sequencing and annotation.</title>
        <authorList>
            <consortium name="The Broad Institute Genomics Platform"/>
            <consortium name="The Broad Institute Genome Sequencing Center for Infectious Disease"/>
            <person name="Wu L."/>
            <person name="Ma J."/>
        </authorList>
    </citation>
    <scope>NUCLEOTIDE SEQUENCE [LARGE SCALE GENOMIC DNA]</scope>
    <source>
        <strain evidence="6">JCM 6833</strain>
    </source>
</reference>
<dbReference type="Gene3D" id="3.20.20.190">
    <property type="entry name" value="Phosphatidylinositol (PI) phosphodiesterase"/>
    <property type="match status" value="1"/>
</dbReference>
<feature type="domain" description="GP-PDE" evidence="4">
    <location>
        <begin position="260"/>
        <end position="498"/>
    </location>
</feature>
<keyword evidence="1 3" id="KW-0808">Transferase</keyword>
<dbReference type="InterPro" id="IPR029044">
    <property type="entry name" value="Nucleotide-diphossugar_trans"/>
</dbReference>
<dbReference type="PANTHER" id="PTHR32125:SF4">
    <property type="entry name" value="2-C-METHYL-D-ERYTHRITOL 4-PHOSPHATE CYTIDYLYLTRANSFERASE, CHLOROPLASTIC"/>
    <property type="match status" value="1"/>
</dbReference>
<dbReference type="NCBIfam" id="TIGR00453">
    <property type="entry name" value="ispD"/>
    <property type="match status" value="1"/>
</dbReference>
<dbReference type="InterPro" id="IPR034683">
    <property type="entry name" value="IspD/TarI"/>
</dbReference>
<dbReference type="SUPFAM" id="SSF51695">
    <property type="entry name" value="PLC-like phosphodiesterases"/>
    <property type="match status" value="1"/>
</dbReference>
<comment type="caution">
    <text evidence="5">The sequence shown here is derived from an EMBL/GenBank/DDBJ whole genome shotgun (WGS) entry which is preliminary data.</text>
</comment>
<feature type="site" description="Transition state stabilizer" evidence="3">
    <location>
        <position position="15"/>
    </location>
</feature>
<dbReference type="Pfam" id="PF01128">
    <property type="entry name" value="IspD"/>
    <property type="match status" value="1"/>
</dbReference>
<keyword evidence="2 3" id="KW-0548">Nucleotidyltransferase</keyword>
<sequence length="509" mass="53422">MRTVAVILAGGTGQRMGASRPKQLIEVGGRPILAYAIEAFNGHLGVDEVLVVMAAGHVRTAATIAAPFHKVTGLMEGGDTRTASTVAALTALTGRSDDTRVLFHDAARPFVDPGVIDRVLEALVAYEAVAVGVPSADTIVAVEDGLVLSMPPRESLARFQTPQGFRLGTIRKAYELALADPLPAATDDCGIVHRYLPDVPIRVVTGSERNLKVTHPLDVVIAEHLAAEPERRPRLPGGQMIFENAPAVIGHRGSGSGDVPLPPLPVAGAAGNPDPETVAENTIPSMLAALDAGASWIEIDVTRTADDELVLRHDPTLPGGAFLIDTAAADSGLPRLAEVFDALPAGVPVDVDVKTILEDAVDAPSRRTGALLAPVLRREAERRPLLVTSFDPSLLLYLRDELPGVPLGLLTWLRFPLWHGVAAAAGLGLQAIGVHTESCGFGHPDTRLRPLEHIVDVAHKADLEFIAWCPPPQDVHAYAAAGVDALVVNDVPGVVGALEALGAVESPSR</sequence>
<name>A0ABP6CTK5_9ACTN</name>
<gene>
    <name evidence="3" type="primary">ispD</name>
    <name evidence="5" type="ORF">GCM10010411_70440</name>
</gene>
<evidence type="ECO:0000313" key="5">
    <source>
        <dbReference type="EMBL" id="GAA2623996.1"/>
    </source>
</evidence>
<dbReference type="CDD" id="cd02516">
    <property type="entry name" value="CDP-ME_synthetase"/>
    <property type="match status" value="1"/>
</dbReference>
<comment type="pathway">
    <text evidence="3">Isoprenoid biosynthesis; isopentenyl diphosphate biosynthesis via DXP pathway; isopentenyl diphosphate from 1-deoxy-D-xylulose 5-phosphate: step 2/6.</text>
</comment>
<evidence type="ECO:0000256" key="1">
    <source>
        <dbReference type="ARBA" id="ARBA00022679"/>
    </source>
</evidence>
<dbReference type="PROSITE" id="PS51704">
    <property type="entry name" value="GP_PDE"/>
    <property type="match status" value="1"/>
</dbReference>
<dbReference type="HAMAP" id="MF_00108">
    <property type="entry name" value="IspD"/>
    <property type="match status" value="1"/>
</dbReference>
<comment type="similarity">
    <text evidence="3">Belongs to the IspD/TarI cytidylyltransferase family. IspD subfamily.</text>
</comment>
<dbReference type="Proteomes" id="UP001501509">
    <property type="component" value="Unassembled WGS sequence"/>
</dbReference>
<dbReference type="CDD" id="cd08556">
    <property type="entry name" value="GDPD"/>
    <property type="match status" value="1"/>
</dbReference>
<evidence type="ECO:0000256" key="2">
    <source>
        <dbReference type="ARBA" id="ARBA00022695"/>
    </source>
</evidence>
<dbReference type="InterPro" id="IPR030395">
    <property type="entry name" value="GP_PDE_dom"/>
</dbReference>
<feature type="site" description="Transition state stabilizer" evidence="3">
    <location>
        <position position="22"/>
    </location>
</feature>
<accession>A0ABP6CTK5</accession>
<evidence type="ECO:0000256" key="3">
    <source>
        <dbReference type="HAMAP-Rule" id="MF_00108"/>
    </source>
</evidence>
<proteinExistence type="inferred from homology"/>
<dbReference type="Gene3D" id="3.90.550.10">
    <property type="entry name" value="Spore Coat Polysaccharide Biosynthesis Protein SpsA, Chain A"/>
    <property type="match status" value="1"/>
</dbReference>
<dbReference type="EC" id="2.7.7.60" evidence="3"/>
<dbReference type="InterPro" id="IPR001228">
    <property type="entry name" value="IspD"/>
</dbReference>
<dbReference type="RefSeq" id="WP_344546805.1">
    <property type="nucleotide sequence ID" value="NZ_BAAATD010000011.1"/>
</dbReference>
<feature type="site" description="Positions MEP for the nucleophilic attack" evidence="3">
    <location>
        <position position="212"/>
    </location>
</feature>
<feature type="site" description="Positions MEP for the nucleophilic attack" evidence="3">
    <location>
        <position position="153"/>
    </location>
</feature>
<dbReference type="Pfam" id="PF03009">
    <property type="entry name" value="GDPD"/>
    <property type="match status" value="1"/>
</dbReference>
<comment type="catalytic activity">
    <reaction evidence="3">
        <text>2-C-methyl-D-erythritol 4-phosphate + CTP + H(+) = 4-CDP-2-C-methyl-D-erythritol + diphosphate</text>
        <dbReference type="Rhea" id="RHEA:13429"/>
        <dbReference type="ChEBI" id="CHEBI:15378"/>
        <dbReference type="ChEBI" id="CHEBI:33019"/>
        <dbReference type="ChEBI" id="CHEBI:37563"/>
        <dbReference type="ChEBI" id="CHEBI:57823"/>
        <dbReference type="ChEBI" id="CHEBI:58262"/>
        <dbReference type="EC" id="2.7.7.60"/>
    </reaction>
</comment>
<evidence type="ECO:0000313" key="6">
    <source>
        <dbReference type="Proteomes" id="UP001501509"/>
    </source>
</evidence>
<protein>
    <recommendedName>
        <fullName evidence="3">2-C-methyl-D-erythritol 4-phosphate cytidylyltransferase</fullName>
        <ecNumber evidence="3">2.7.7.60</ecNumber>
    </recommendedName>
    <alternativeName>
        <fullName evidence="3">4-diphosphocytidyl-2C-methyl-D-erythritol synthase</fullName>
    </alternativeName>
    <alternativeName>
        <fullName evidence="3">MEP cytidylyltransferase</fullName>
        <shortName evidence="3">MCT</shortName>
    </alternativeName>
</protein>
<dbReference type="SUPFAM" id="SSF53448">
    <property type="entry name" value="Nucleotide-diphospho-sugar transferases"/>
    <property type="match status" value="1"/>
</dbReference>
<dbReference type="EMBL" id="BAAATD010000011">
    <property type="protein sequence ID" value="GAA2623996.1"/>
    <property type="molecule type" value="Genomic_DNA"/>
</dbReference>
<comment type="function">
    <text evidence="3">Catalyzes the formation of 4-diphosphocytidyl-2-C-methyl-D-erythritol from CTP and 2-C-methyl-D-erythritol 4-phosphate (MEP).</text>
</comment>